<evidence type="ECO:0000313" key="2">
    <source>
        <dbReference type="Proteomes" id="UP000038040"/>
    </source>
</evidence>
<evidence type="ECO:0000313" key="1">
    <source>
        <dbReference type="EMBL" id="VDN52189.1"/>
    </source>
</evidence>
<dbReference type="STRING" id="318479.A0A158Q5R5"/>
<proteinExistence type="predicted"/>
<dbReference type="Proteomes" id="UP000038040">
    <property type="component" value="Unplaced"/>
</dbReference>
<reference evidence="4" key="1">
    <citation type="submission" date="2016-04" db="UniProtKB">
        <authorList>
            <consortium name="WormBaseParasite"/>
        </authorList>
    </citation>
    <scope>IDENTIFICATION</scope>
</reference>
<keyword evidence="3" id="KW-1185">Reference proteome</keyword>
<evidence type="ECO:0000313" key="3">
    <source>
        <dbReference type="Proteomes" id="UP000274756"/>
    </source>
</evidence>
<dbReference type="AlphaFoldDB" id="A0A158Q5R5"/>
<reference evidence="1 3" key="2">
    <citation type="submission" date="2018-11" db="EMBL/GenBank/DDBJ databases">
        <authorList>
            <consortium name="Pathogen Informatics"/>
        </authorList>
    </citation>
    <scope>NUCLEOTIDE SEQUENCE [LARGE SCALE GENOMIC DNA]</scope>
</reference>
<dbReference type="WBParaSite" id="DME_0000803701-mRNA-1">
    <property type="protein sequence ID" value="DME_0000803701-mRNA-1"/>
    <property type="gene ID" value="DME_0000803701"/>
</dbReference>
<protein>
    <submittedName>
        <fullName evidence="4">Non-specific serine/threonine protein kinase</fullName>
    </submittedName>
</protein>
<accession>A0A158Q5R5</accession>
<dbReference type="EMBL" id="UYYG01000048">
    <property type="protein sequence ID" value="VDN52189.1"/>
    <property type="molecule type" value="Genomic_DNA"/>
</dbReference>
<sequence length="668" mass="77827">MIYKLFTFHKISFFMNLDEPIISAFLLYIVNIMEHLTPLIMHEFIVKNDDYRKEALVKIYVSWIVLFNYARRMKLEDNLESSTLSILLNFVRSVLSSPEGNRETILDDNTDGDQEHDEIALADLLEPDSQRLYSVQMMTRNCTRFHFFVCHSCAGCWIHLRCVRNKLKQFVSFMQKGFNKQILIVWWEDMHWLLIIIGSIYAIIDYELCDFPYALESFIDADMEKYGEDSNIITNYIINCIQNADSFDSVDLPIFAQTIAMVSAWASIEYRVLEELNIELTSPELTRTTMWCISRLYGAMSDDTVDRNSRMRLMKRDRGFANFIIEFLLRKSFAIFNKLSGETKLCEDSIEFLGTLMKRCALEIASGDVLFNCLSTVRYDNFPSRASIIKALAIISDSVVASDEIKMPLQEKIFHLILEPLRNEFLTLDKSPSSESALIDLLECFNGFTQACFMSVLDFLLPILDICVISATSIQSDLFLREVMNLFKATSGKMRLSEETDENTIIFYEILIRLFDRYRTVQMQKRNSVDFDDDNKSNYILSIIYILDELLNRLFFHGCPAQIDVMEKGMAAFLCGMEILFSEINELILNEFPRLSFFTLLKRLVSMEPRHFASISRWPSPLFNLLYSGLEFQYGLEDLRLVIPYDFLRNLSFNLWKIYPANFDNSTI</sequence>
<organism evidence="2 4">
    <name type="scientific">Dracunculus medinensis</name>
    <name type="common">Guinea worm</name>
    <dbReference type="NCBI Taxonomy" id="318479"/>
    <lineage>
        <taxon>Eukaryota</taxon>
        <taxon>Metazoa</taxon>
        <taxon>Ecdysozoa</taxon>
        <taxon>Nematoda</taxon>
        <taxon>Chromadorea</taxon>
        <taxon>Rhabditida</taxon>
        <taxon>Spirurina</taxon>
        <taxon>Dracunculoidea</taxon>
        <taxon>Dracunculidae</taxon>
        <taxon>Dracunculus</taxon>
    </lineage>
</organism>
<evidence type="ECO:0000313" key="4">
    <source>
        <dbReference type="WBParaSite" id="DME_0000803701-mRNA-1"/>
    </source>
</evidence>
<dbReference type="OrthoDB" id="5548448at2759"/>
<gene>
    <name evidence="1" type="ORF">DME_LOCUS2162</name>
</gene>
<dbReference type="Proteomes" id="UP000274756">
    <property type="component" value="Unassembled WGS sequence"/>
</dbReference>
<name>A0A158Q5R5_DRAME</name>